<protein>
    <submittedName>
        <fullName evidence="1">Uncharacterized protein</fullName>
    </submittedName>
</protein>
<evidence type="ECO:0000313" key="1">
    <source>
        <dbReference type="EMBL" id="QIN93659.1"/>
    </source>
</evidence>
<keyword evidence="2" id="KW-1185">Reference proteome</keyword>
<reference evidence="1 2" key="1">
    <citation type="submission" date="2020-02" db="EMBL/GenBank/DDBJ databases">
        <authorList>
            <person name="Merkhofer E.C."/>
            <person name="Bhalla S."/>
            <person name="Bricker J.S."/>
            <person name="Brissette I."/>
            <person name="Cavasco M."/>
            <person name="Coleman S."/>
            <person name="Katsanos J."/>
            <person name="Mckinney A."/>
            <person name="Tibbets T."/>
            <person name="Garlena R.A."/>
            <person name="Russell D.A."/>
            <person name="Pope W.H."/>
            <person name="Jacobs-Sera D."/>
            <person name="Hatfull G.F."/>
        </authorList>
    </citation>
    <scope>NUCLEOTIDE SEQUENCE [LARGE SCALE GENOMIC DNA]</scope>
</reference>
<dbReference type="KEGG" id="vg:62974302"/>
<accession>A0A6G8R0C7</accession>
<name>A0A6G8R0C7_9CAUD</name>
<sequence length="84" mass="9728">MNPLFGQQITRDHPLYRQATQLIMSRPDLRIPARPHIPRVRDEQAWLHGRELVCRVLAIGPNGDVIRIGDDFLDEPDLLRIPID</sequence>
<proteinExistence type="predicted"/>
<dbReference type="EMBL" id="MT024859">
    <property type="protein sequence ID" value="QIN93659.1"/>
    <property type="molecule type" value="Genomic_DNA"/>
</dbReference>
<dbReference type="RefSeq" id="YP_010001137.1">
    <property type="nucleotide sequence ID" value="NC_053172.1"/>
</dbReference>
<dbReference type="Proteomes" id="UP000500788">
    <property type="component" value="Segment"/>
</dbReference>
<organism evidence="1 2">
    <name type="scientific">Gordonia phage DumpsterDude</name>
    <dbReference type="NCBI Taxonomy" id="2713262"/>
    <lineage>
        <taxon>Viruses</taxon>
        <taxon>Duplodnaviria</taxon>
        <taxon>Heunggongvirae</taxon>
        <taxon>Uroviricota</taxon>
        <taxon>Caudoviricetes</taxon>
        <taxon>Ruthyvirus</taxon>
        <taxon>Ruthyvirus dumpsterdude</taxon>
    </lineage>
</organism>
<gene>
    <name evidence="1" type="primary">71</name>
    <name evidence="1" type="ORF">SEA_DUMPSTERDUDE_71</name>
</gene>
<evidence type="ECO:0000313" key="2">
    <source>
        <dbReference type="Proteomes" id="UP000500788"/>
    </source>
</evidence>
<dbReference type="GeneID" id="62974302"/>